<feature type="region of interest" description="Disordered" evidence="1">
    <location>
        <begin position="1"/>
        <end position="25"/>
    </location>
</feature>
<dbReference type="InterPro" id="IPR038721">
    <property type="entry name" value="IS701-like_DDE_dom"/>
</dbReference>
<dbReference type="PANTHER" id="PTHR33627:SF1">
    <property type="entry name" value="TRANSPOSASE"/>
    <property type="match status" value="1"/>
</dbReference>
<dbReference type="EMBL" id="CP036455">
    <property type="protein sequence ID" value="QBI55455.1"/>
    <property type="molecule type" value="Genomic_DNA"/>
</dbReference>
<name>A0A4P6Q487_9ACTN</name>
<keyword evidence="4" id="KW-1185">Reference proteome</keyword>
<dbReference type="AlphaFoldDB" id="A0A4P6Q487"/>
<reference evidence="3 4" key="1">
    <citation type="submission" date="2019-02" db="EMBL/GenBank/DDBJ databases">
        <authorList>
            <person name="Khodamoradi S."/>
            <person name="Hahnke R.L."/>
            <person name="Kaempfer P."/>
            <person name="Schumann P."/>
            <person name="Rohde M."/>
            <person name="Steinert M."/>
            <person name="Luzhetskyy A."/>
            <person name="Wink J."/>
            <person name="Ruckert C."/>
        </authorList>
    </citation>
    <scope>NUCLEOTIDE SEQUENCE [LARGE SCALE GENOMIC DNA]</scope>
    <source>
        <strain evidence="3 4">M2</strain>
    </source>
</reference>
<feature type="compositionally biased region" description="Basic and acidic residues" evidence="1">
    <location>
        <begin position="1"/>
        <end position="10"/>
    </location>
</feature>
<evidence type="ECO:0000259" key="2">
    <source>
        <dbReference type="Pfam" id="PF13546"/>
    </source>
</evidence>
<organism evidence="3 4">
    <name type="scientific">Streptomonospora litoralis</name>
    <dbReference type="NCBI Taxonomy" id="2498135"/>
    <lineage>
        <taxon>Bacteria</taxon>
        <taxon>Bacillati</taxon>
        <taxon>Actinomycetota</taxon>
        <taxon>Actinomycetes</taxon>
        <taxon>Streptosporangiales</taxon>
        <taxon>Nocardiopsidaceae</taxon>
        <taxon>Streptomonospora</taxon>
    </lineage>
</organism>
<evidence type="ECO:0000256" key="1">
    <source>
        <dbReference type="SAM" id="MobiDB-lite"/>
    </source>
</evidence>
<feature type="domain" description="Transposase IS701-like DDE" evidence="2">
    <location>
        <begin position="33"/>
        <end position="259"/>
    </location>
</feature>
<dbReference type="InterPro" id="IPR039365">
    <property type="entry name" value="IS701-like"/>
</dbReference>
<dbReference type="PANTHER" id="PTHR33627">
    <property type="entry name" value="TRANSPOSASE"/>
    <property type="match status" value="1"/>
</dbReference>
<evidence type="ECO:0000313" key="4">
    <source>
        <dbReference type="Proteomes" id="UP000292235"/>
    </source>
</evidence>
<protein>
    <recommendedName>
        <fullName evidence="2">Transposase IS701-like DDE domain-containing protein</fullName>
    </recommendedName>
</protein>
<dbReference type="Pfam" id="PF13546">
    <property type="entry name" value="DDE_5"/>
    <property type="match status" value="1"/>
</dbReference>
<dbReference type="RefSeq" id="WP_131099457.1">
    <property type="nucleotide sequence ID" value="NZ_CP036455.1"/>
</dbReference>
<accession>A0A4P6Q487</accession>
<sequence>MSSTAEEHFPSEPPALPTAGGPSRELRDELGARLFSSLRRSDQRRRAMEYLRGLLTTPGRKSVRNMAALLGGTGTDQSLHHFISTSPWDWRPMRRSLAEYVVDTAPPRAWVIRPLCDSRGGRRSTVVPAGLDSGGEPTDLSRVIGVWAASDASAVPVNWHVHVEGDGPATPEAGGIDACLELLAEWRLPSRPVVLDLPSASEAAAESLRRLRAFGLHPVARVTGGLPLTVADRSLPGHDGRTRTAGEIMHAARELRRSVQGDPRVPQQRFQRQGRHSTGLVDTAASVRVRLDARSRSGAGFALVGLGPASRSWPQELWLSALPRQQSAVAVSILRTLADLTDRSRDTVGERVGMRDYTGRSAAGWHRHTTLASAAHALMVLPEGGDAVSGSIRGAS</sequence>
<proteinExistence type="predicted"/>
<dbReference type="OrthoDB" id="4954307at2"/>
<dbReference type="Proteomes" id="UP000292235">
    <property type="component" value="Chromosome"/>
</dbReference>
<gene>
    <name evidence="3" type="ORF">EKD16_18455</name>
</gene>
<evidence type="ECO:0000313" key="3">
    <source>
        <dbReference type="EMBL" id="QBI55455.1"/>
    </source>
</evidence>
<dbReference type="KEGG" id="strr:EKD16_18455"/>